<gene>
    <name evidence="1" type="ORF">H9716_09575</name>
</gene>
<accession>A0A9D2RM43</accession>
<dbReference type="Proteomes" id="UP000886804">
    <property type="component" value="Unassembled WGS sequence"/>
</dbReference>
<dbReference type="AlphaFoldDB" id="A0A9D2RM43"/>
<reference evidence="1" key="1">
    <citation type="journal article" date="2021" name="PeerJ">
        <title>Extensive microbial diversity within the chicken gut microbiome revealed by metagenomics and culture.</title>
        <authorList>
            <person name="Gilroy R."/>
            <person name="Ravi A."/>
            <person name="Getino M."/>
            <person name="Pursley I."/>
            <person name="Horton D.L."/>
            <person name="Alikhan N.F."/>
            <person name="Baker D."/>
            <person name="Gharbi K."/>
            <person name="Hall N."/>
            <person name="Watson M."/>
            <person name="Adriaenssens E.M."/>
            <person name="Foster-Nyarko E."/>
            <person name="Jarju S."/>
            <person name="Secka A."/>
            <person name="Antonio M."/>
            <person name="Oren A."/>
            <person name="Chaudhuri R.R."/>
            <person name="La Ragione R."/>
            <person name="Hildebrand F."/>
            <person name="Pallen M.J."/>
        </authorList>
    </citation>
    <scope>NUCLEOTIDE SEQUENCE</scope>
    <source>
        <strain evidence="1">CHK188-4685</strain>
    </source>
</reference>
<proteinExistence type="predicted"/>
<evidence type="ECO:0000313" key="2">
    <source>
        <dbReference type="Proteomes" id="UP000886804"/>
    </source>
</evidence>
<sequence>MKLGVAKSCITPEMPVRLCGYAKRKGTFEGVLEDIYIRVHWQENDGIRLVLVYGDLLWWGTDFVEKAKNELWCRLGLKAEEIFFIASHNHSGPPTGNLFTEELETYSPEYARQLLTQVVQTVGEAGKSLEKVTIKRYDGEAALNVYRRLKWDGIVEMRPNYKVRADHQLTVIHFQRLDGTIKGRWIHYPCHANLSSDNQIHGDYPGVLLRKLDEKTPGCISMFLQGFTGDLRPNCTLGDRFISADWSQVQCFAEELEEAVERIEKKTCRIVEGYLTLKQMEVPLRLENIKSEEWLEQAERFSSTDLERQWAGKVLEKGNKDFENLQISSIRYGDSLCVFLFNAEVSQFYSTDIKQLFPDAICVGYANGMIGYVMTEQQIKDGGYEPDESAKYFALSGTYSSGVEKKIKAAIQSMKD</sequence>
<organism evidence="1 2">
    <name type="scientific">Candidatus Enterocloster faecavium</name>
    <dbReference type="NCBI Taxonomy" id="2838560"/>
    <lineage>
        <taxon>Bacteria</taxon>
        <taxon>Bacillati</taxon>
        <taxon>Bacillota</taxon>
        <taxon>Clostridia</taxon>
        <taxon>Lachnospirales</taxon>
        <taxon>Lachnospiraceae</taxon>
        <taxon>Enterocloster</taxon>
    </lineage>
</organism>
<comment type="caution">
    <text evidence="1">The sequence shown here is derived from an EMBL/GenBank/DDBJ whole genome shotgun (WGS) entry which is preliminary data.</text>
</comment>
<reference evidence="1" key="2">
    <citation type="submission" date="2021-04" db="EMBL/GenBank/DDBJ databases">
        <authorList>
            <person name="Gilroy R."/>
        </authorList>
    </citation>
    <scope>NUCLEOTIDE SEQUENCE</scope>
    <source>
        <strain evidence="1">CHK188-4685</strain>
    </source>
</reference>
<name>A0A9D2RM43_9FIRM</name>
<evidence type="ECO:0000313" key="1">
    <source>
        <dbReference type="EMBL" id="HJB08091.1"/>
    </source>
</evidence>
<protein>
    <submittedName>
        <fullName evidence="1">Alkaline ceramidase</fullName>
    </submittedName>
</protein>
<dbReference type="EMBL" id="DWYS01000116">
    <property type="protein sequence ID" value="HJB08091.1"/>
    <property type="molecule type" value="Genomic_DNA"/>
</dbReference>